<feature type="chain" id="PRO_5003970119" evidence="2">
    <location>
        <begin position="18"/>
        <end position="730"/>
    </location>
</feature>
<keyword evidence="1" id="KW-1133">Transmembrane helix</keyword>
<dbReference type="EMBL" id="KB113170">
    <property type="protein sequence ID" value="ELK23974.1"/>
    <property type="molecule type" value="Genomic_DNA"/>
</dbReference>
<dbReference type="PANTHER" id="PTHR31463">
    <property type="entry name" value="MACROPHAGE-EXPRESSED GENE 1 PROTEIN"/>
    <property type="match status" value="1"/>
</dbReference>
<sequence length="730" mass="79043">MALCLASLLALLSAGLGSMGNQEVSAIQGCKQALNVSVLGALPGGGWDNLRNVELGLVLGRSYSQCRTTEDGEYLIPDQVYVVPRRESVVETRAELMDEWLSYTDTWAASINAELSFLPSLNGKFSVDFQNVRKYSLEYETVTARVQLRHNIYSVKASEAPGFHPDFLQHLLILSDRLENNQTREAQYLAEMLVLKYGTHVLTHVEAGATLVQEDQVKREFVGNRAGEESNITLAASALFYRTVNVGAAASWQEQNQFIQNYMRNLVASKTRSHGGLPFYPGITMQTWQGGIGNRLVAISRSGLPLPALLEPEALPELPPPAVHRVAAAVRSAIYRYYEVNAHPGCLRRGEPAFNPKANVEDGSCSGGGPANYSFGGVFQECEAVSGEDAGDLCQNYRTPNPLTGNASCPANYTPSVLNSELKTSSKTHSVCQQQCVTCWLFFSCCQPVCTLRELRSVVRLAASWCAPTQASPPAAVGFLFGGLYSPNHPNPLTRGQTCPSYFYPLTLFADLRVCVSSDLEMGTAQAVPFGGFFSCQVGNPLAGLMKGQSAGFLQEMFYQDSPTVHPMKCPEGYSQHQAFLSDGCQILYCLRAGTLSDQEQVAIRMPPFLPRPPLLNNSSCSQRLSVLVDSSGQQVWVRQKGCDHWRQANINDQSLPANLLSQAASGPSVGAIVGACLGIIVGVVAVALGVSYAFRYYKKKAYGKIQGSILTGEQTAFGATETTAVPSSV</sequence>
<evidence type="ECO:0000313" key="4">
    <source>
        <dbReference type="EMBL" id="ELK23974.1"/>
    </source>
</evidence>
<keyword evidence="1" id="KW-0472">Membrane</keyword>
<evidence type="ECO:0000256" key="1">
    <source>
        <dbReference type="SAM" id="Phobius"/>
    </source>
</evidence>
<gene>
    <name evidence="4" type="ORF">MDA_GLEAN10006136</name>
</gene>
<reference evidence="5" key="1">
    <citation type="journal article" date="2013" name="Science">
        <title>Comparative analysis of bat genomes provides insight into the evolution of flight and immunity.</title>
        <authorList>
            <person name="Zhang G."/>
            <person name="Cowled C."/>
            <person name="Shi Z."/>
            <person name="Huang Z."/>
            <person name="Bishop-Lilly K.A."/>
            <person name="Fang X."/>
            <person name="Wynne J.W."/>
            <person name="Xiong Z."/>
            <person name="Baker M.L."/>
            <person name="Zhao W."/>
            <person name="Tachedjian M."/>
            <person name="Zhu Y."/>
            <person name="Zhou P."/>
            <person name="Jiang X."/>
            <person name="Ng J."/>
            <person name="Yang L."/>
            <person name="Wu L."/>
            <person name="Xiao J."/>
            <person name="Feng Y."/>
            <person name="Chen Y."/>
            <person name="Sun X."/>
            <person name="Zhang Y."/>
            <person name="Marsh G.A."/>
            <person name="Crameri G."/>
            <person name="Broder C.C."/>
            <person name="Frey K.G."/>
            <person name="Wang L.F."/>
            <person name="Wang J."/>
        </authorList>
    </citation>
    <scope>NUCLEOTIDE SEQUENCE [LARGE SCALE GENOMIC DNA]</scope>
</reference>
<dbReference type="GO" id="GO:0030670">
    <property type="term" value="C:phagocytic vesicle membrane"/>
    <property type="evidence" value="ECO:0007669"/>
    <property type="project" value="UniProtKB-SubCell"/>
</dbReference>
<dbReference type="GO" id="GO:0042742">
    <property type="term" value="P:defense response to bacterium"/>
    <property type="evidence" value="ECO:0007669"/>
    <property type="project" value="TreeGrafter"/>
</dbReference>
<feature type="signal peptide" evidence="2">
    <location>
        <begin position="1"/>
        <end position="17"/>
    </location>
</feature>
<dbReference type="eggNOG" id="ENOG502QRKR">
    <property type="taxonomic scope" value="Eukaryota"/>
</dbReference>
<keyword evidence="2" id="KW-0732">Signal</keyword>
<accession>L5LCD0</accession>
<dbReference type="InterPro" id="IPR020864">
    <property type="entry name" value="MACPF"/>
</dbReference>
<evidence type="ECO:0000256" key="2">
    <source>
        <dbReference type="SAM" id="SignalP"/>
    </source>
</evidence>
<dbReference type="PROSITE" id="PS51412">
    <property type="entry name" value="MACPF_2"/>
    <property type="match status" value="1"/>
</dbReference>
<dbReference type="GO" id="GO:0045087">
    <property type="term" value="P:innate immune response"/>
    <property type="evidence" value="ECO:0007669"/>
    <property type="project" value="UniProtKB-KW"/>
</dbReference>
<feature type="domain" description="MACPF" evidence="3">
    <location>
        <begin position="26"/>
        <end position="341"/>
    </location>
</feature>
<dbReference type="GO" id="GO:0002250">
    <property type="term" value="P:adaptive immune response"/>
    <property type="evidence" value="ECO:0007669"/>
    <property type="project" value="UniProtKB-KW"/>
</dbReference>
<dbReference type="Proteomes" id="UP000010556">
    <property type="component" value="Unassembled WGS sequence"/>
</dbReference>
<name>L5LCD0_MYODS</name>
<dbReference type="CDD" id="cd22579">
    <property type="entry name" value="MPEG1_P2"/>
    <property type="match status" value="1"/>
</dbReference>
<dbReference type="SMART" id="SM00457">
    <property type="entry name" value="MACPF"/>
    <property type="match status" value="1"/>
</dbReference>
<organism evidence="4 5">
    <name type="scientific">Myotis davidii</name>
    <name type="common">David's myotis</name>
    <dbReference type="NCBI Taxonomy" id="225400"/>
    <lineage>
        <taxon>Eukaryota</taxon>
        <taxon>Metazoa</taxon>
        <taxon>Chordata</taxon>
        <taxon>Craniata</taxon>
        <taxon>Vertebrata</taxon>
        <taxon>Euteleostomi</taxon>
        <taxon>Mammalia</taxon>
        <taxon>Eutheria</taxon>
        <taxon>Laurasiatheria</taxon>
        <taxon>Chiroptera</taxon>
        <taxon>Yangochiroptera</taxon>
        <taxon>Vespertilionidae</taxon>
        <taxon>Myotis</taxon>
    </lineage>
</organism>
<dbReference type="InterPro" id="IPR039707">
    <property type="entry name" value="MPEG1"/>
</dbReference>
<evidence type="ECO:0000259" key="3">
    <source>
        <dbReference type="PROSITE" id="PS51412"/>
    </source>
</evidence>
<dbReference type="Pfam" id="PF01823">
    <property type="entry name" value="MACPF"/>
    <property type="match status" value="1"/>
</dbReference>
<evidence type="ECO:0000313" key="5">
    <source>
        <dbReference type="Proteomes" id="UP000010556"/>
    </source>
</evidence>
<keyword evidence="5" id="KW-1185">Reference proteome</keyword>
<proteinExistence type="predicted"/>
<feature type="transmembrane region" description="Helical" evidence="1">
    <location>
        <begin position="670"/>
        <end position="695"/>
    </location>
</feature>
<protein>
    <submittedName>
        <fullName evidence="4">Macrophage-expressed protein 1 protein</fullName>
    </submittedName>
</protein>
<keyword evidence="1" id="KW-0812">Transmembrane</keyword>
<dbReference type="AlphaFoldDB" id="L5LCD0"/>
<dbReference type="PANTHER" id="PTHR31463:SF5">
    <property type="entry name" value="MACROPHAGE-EXPRESSED GENE 1 PROTEIN"/>
    <property type="match status" value="1"/>
</dbReference>